<dbReference type="InterPro" id="IPR042099">
    <property type="entry name" value="ANL_N_sf"/>
</dbReference>
<dbReference type="Pfam" id="PF00501">
    <property type="entry name" value="AMP-binding"/>
    <property type="match status" value="1"/>
</dbReference>
<dbReference type="Pfam" id="PF13193">
    <property type="entry name" value="AMP-binding_C"/>
    <property type="match status" value="1"/>
</dbReference>
<dbReference type="AlphaFoldDB" id="A0A4R4DRN1"/>
<feature type="domain" description="Carrier" evidence="5">
    <location>
        <begin position="517"/>
        <end position="592"/>
    </location>
</feature>
<gene>
    <name evidence="6" type="ORF">EXY23_08770</name>
</gene>
<dbReference type="RefSeq" id="WP_132287143.1">
    <property type="nucleotide sequence ID" value="NZ_SKBM01000006.1"/>
</dbReference>
<dbReference type="InterPro" id="IPR001031">
    <property type="entry name" value="Thioesterase"/>
</dbReference>
<dbReference type="EMBL" id="SKBM01000006">
    <property type="protein sequence ID" value="TCZ64052.1"/>
    <property type="molecule type" value="Genomic_DNA"/>
</dbReference>
<dbReference type="InterPro" id="IPR020802">
    <property type="entry name" value="TesA-like"/>
</dbReference>
<evidence type="ECO:0000256" key="4">
    <source>
        <dbReference type="ARBA" id="ARBA00022598"/>
    </source>
</evidence>
<dbReference type="Pfam" id="PF00975">
    <property type="entry name" value="Thioesterase"/>
    <property type="match status" value="1"/>
</dbReference>
<dbReference type="InterPro" id="IPR020806">
    <property type="entry name" value="PKS_PP-bd"/>
</dbReference>
<proteinExistence type="inferred from homology"/>
<dbReference type="GO" id="GO:0031177">
    <property type="term" value="F:phosphopantetheine binding"/>
    <property type="evidence" value="ECO:0007669"/>
    <property type="project" value="InterPro"/>
</dbReference>
<dbReference type="SMART" id="SM00824">
    <property type="entry name" value="PKS_TE"/>
    <property type="match status" value="1"/>
</dbReference>
<evidence type="ECO:0000256" key="2">
    <source>
        <dbReference type="ARBA" id="ARBA00022450"/>
    </source>
</evidence>
<evidence type="ECO:0000313" key="6">
    <source>
        <dbReference type="EMBL" id="TCZ64052.1"/>
    </source>
</evidence>
<dbReference type="Pfam" id="PF00550">
    <property type="entry name" value="PP-binding"/>
    <property type="match status" value="1"/>
</dbReference>
<comment type="caution">
    <text evidence="6">The sequence shown here is derived from an EMBL/GenBank/DDBJ whole genome shotgun (WGS) entry which is preliminary data.</text>
</comment>
<dbReference type="InterPro" id="IPR029058">
    <property type="entry name" value="AB_hydrolase_fold"/>
</dbReference>
<dbReference type="Gene3D" id="3.40.50.1820">
    <property type="entry name" value="alpha/beta hydrolase"/>
    <property type="match status" value="1"/>
</dbReference>
<evidence type="ECO:0000259" key="5">
    <source>
        <dbReference type="PROSITE" id="PS50075"/>
    </source>
</evidence>
<reference evidence="6 7" key="1">
    <citation type="submission" date="2019-03" db="EMBL/GenBank/DDBJ databases">
        <title>Paracraurococcus aquatilis NE82 genome sequence.</title>
        <authorList>
            <person name="Zhao Y."/>
            <person name="Du Z."/>
        </authorList>
    </citation>
    <scope>NUCLEOTIDE SEQUENCE [LARGE SCALE GENOMIC DNA]</scope>
    <source>
        <strain evidence="6 7">NE82</strain>
    </source>
</reference>
<dbReference type="SUPFAM" id="SSF56801">
    <property type="entry name" value="Acetyl-CoA synthetase-like"/>
    <property type="match status" value="1"/>
</dbReference>
<dbReference type="Gene3D" id="1.10.1200.10">
    <property type="entry name" value="ACP-like"/>
    <property type="match status" value="1"/>
</dbReference>
<evidence type="ECO:0000256" key="1">
    <source>
        <dbReference type="ARBA" id="ARBA00006432"/>
    </source>
</evidence>
<evidence type="ECO:0000313" key="7">
    <source>
        <dbReference type="Proteomes" id="UP000295023"/>
    </source>
</evidence>
<keyword evidence="3" id="KW-0597">Phosphoprotein</keyword>
<evidence type="ECO:0000256" key="3">
    <source>
        <dbReference type="ARBA" id="ARBA00022553"/>
    </source>
</evidence>
<dbReference type="InterPro" id="IPR025110">
    <property type="entry name" value="AMP-bd_C"/>
</dbReference>
<dbReference type="InterPro" id="IPR036736">
    <property type="entry name" value="ACP-like_sf"/>
</dbReference>
<organism evidence="6 7">
    <name type="scientific">Roseicella aquatilis</name>
    <dbReference type="NCBI Taxonomy" id="2527868"/>
    <lineage>
        <taxon>Bacteria</taxon>
        <taxon>Pseudomonadati</taxon>
        <taxon>Pseudomonadota</taxon>
        <taxon>Alphaproteobacteria</taxon>
        <taxon>Acetobacterales</taxon>
        <taxon>Roseomonadaceae</taxon>
        <taxon>Roseicella</taxon>
    </lineage>
</organism>
<dbReference type="InterPro" id="IPR000873">
    <property type="entry name" value="AMP-dep_synth/lig_dom"/>
</dbReference>
<dbReference type="SUPFAM" id="SSF53474">
    <property type="entry name" value="alpha/beta-Hydrolases"/>
    <property type="match status" value="1"/>
</dbReference>
<dbReference type="Gene3D" id="3.40.50.12780">
    <property type="entry name" value="N-terminal domain of ligase-like"/>
    <property type="match status" value="1"/>
</dbReference>
<dbReference type="PANTHER" id="PTHR43201:SF5">
    <property type="entry name" value="MEDIUM-CHAIN ACYL-COA LIGASE ACSF2, MITOCHONDRIAL"/>
    <property type="match status" value="1"/>
</dbReference>
<name>A0A4R4DRN1_9PROT</name>
<accession>A0A4R4DRN1</accession>
<sequence>MLDALITAETAAPVAPPFATLRDLLDHWAQRQPGRPALIDALGTVTYAELPGMAARAGAALAGLGIGRGQVVALTAASAPAMARAAISIACHAVTATVDPALGAEDLASMLGRMRAAAVVADRDAAAIRDAARRLGLPVLDLVAGEVVGELVGGAVTPPGPDDFVRITLSSGTTGRPKIVPRSHRNTLLGTLDFVVECGLTSEDVCLNPMPVHHALGWTGVLAALVSGGACVCMGGFRYAEFADWATRLGATWVIGVPLVHGELVRAAQQDPAPLKGWRPRLVFSTSAAMPREVVAGLEQGFGATLFEFFASSEAGVMTVRSSVPAGRRPGSVGRSMRVGMAILDGEGRPLPSGSVGEIAVRGPTVFAGYVDDPVTNAAAFTPDGWFRTGDLGRLDAHGFLYLEGRANTIINRGGAKVSPHEVEDWLLAQPGIALAAVFGVPHPALGQDVAAAVVAAPGARPDPEALRAAMLAAMPGYKVPSRLVVVPSLPLGPAGKVRRAELAELLRDALTPPHRAPETAAEAMLCRHFAALTGAATVGADDNFFALGGDSLAAMRLILAVEEETGRELPLQVVVENPTPAAFARALTATESPEAARDPVLALQPQGQHTPFFCVHSIGGGVLHLRHLARAMGTDRPFLALRRVRGDALDESVEQMAARYVAAVQARQPEGPILLGGYSFGASLAHEMARQLQEQGRRIGMLAIIDHVRPGWRVMPGNAAAALGRWLANLPGLLRDEARHSSLPRLGRQVRRVLRGGLLRLAGRPLDIDAALDMARFEPEARAALAAHMRALHAWRPRPATLPLEVFRAAIQPIRRPCGDAALGWGEVAGGPVALHRVAGSHTSMIEEPQVRSLAAALSAALDRRDGTEGR</sequence>
<dbReference type="GO" id="GO:0006631">
    <property type="term" value="P:fatty acid metabolic process"/>
    <property type="evidence" value="ECO:0007669"/>
    <property type="project" value="TreeGrafter"/>
</dbReference>
<protein>
    <recommendedName>
        <fullName evidence="5">Carrier domain-containing protein</fullName>
    </recommendedName>
</protein>
<dbReference type="InterPro" id="IPR045851">
    <property type="entry name" value="AMP-bd_C_sf"/>
</dbReference>
<dbReference type="InterPro" id="IPR009081">
    <property type="entry name" value="PP-bd_ACP"/>
</dbReference>
<dbReference type="PROSITE" id="PS00455">
    <property type="entry name" value="AMP_BINDING"/>
    <property type="match status" value="1"/>
</dbReference>
<dbReference type="Gene3D" id="3.30.300.30">
    <property type="match status" value="1"/>
</dbReference>
<dbReference type="SUPFAM" id="SSF47336">
    <property type="entry name" value="ACP-like"/>
    <property type="match status" value="1"/>
</dbReference>
<dbReference type="PANTHER" id="PTHR43201">
    <property type="entry name" value="ACYL-COA SYNTHETASE"/>
    <property type="match status" value="1"/>
</dbReference>
<keyword evidence="2" id="KW-0596">Phosphopantetheine</keyword>
<dbReference type="OrthoDB" id="9803968at2"/>
<dbReference type="InterPro" id="IPR020845">
    <property type="entry name" value="AMP-binding_CS"/>
</dbReference>
<dbReference type="SMART" id="SM00823">
    <property type="entry name" value="PKS_PP"/>
    <property type="match status" value="1"/>
</dbReference>
<dbReference type="PROSITE" id="PS50075">
    <property type="entry name" value="CARRIER"/>
    <property type="match status" value="1"/>
</dbReference>
<comment type="similarity">
    <text evidence="1">Belongs to the ATP-dependent AMP-binding enzyme family.</text>
</comment>
<keyword evidence="7" id="KW-1185">Reference proteome</keyword>
<keyword evidence="4" id="KW-0436">Ligase</keyword>
<dbReference type="Proteomes" id="UP000295023">
    <property type="component" value="Unassembled WGS sequence"/>
</dbReference>
<dbReference type="GO" id="GO:0031956">
    <property type="term" value="F:medium-chain fatty acid-CoA ligase activity"/>
    <property type="evidence" value="ECO:0007669"/>
    <property type="project" value="TreeGrafter"/>
</dbReference>